<sequence>MKNDSVGEIEGMCGQGKDMDEKKERLRPWKEGWRYGGLLAPSGRRDTAGGQGIMITTTTTTTATVTGATFSFVSKATERRLQGGQESERCWERRQVAERERRKRRKSRRERSEEVETREKEERGEVAAGCGKGEQKPFPPDLLHHGQTNAFSTASRLVIGPSLDHRPLSEA</sequence>
<name>A0A5B7HCI1_PORTR</name>
<proteinExistence type="predicted"/>
<accession>A0A5B7HCI1</accession>
<protein>
    <submittedName>
        <fullName evidence="2">Uncharacterized protein</fullName>
    </submittedName>
</protein>
<dbReference type="EMBL" id="VSRR010026323">
    <property type="protein sequence ID" value="MPC67499.1"/>
    <property type="molecule type" value="Genomic_DNA"/>
</dbReference>
<dbReference type="AlphaFoldDB" id="A0A5B7HCI1"/>
<organism evidence="2 3">
    <name type="scientific">Portunus trituberculatus</name>
    <name type="common">Swimming crab</name>
    <name type="synonym">Neptunus trituberculatus</name>
    <dbReference type="NCBI Taxonomy" id="210409"/>
    <lineage>
        <taxon>Eukaryota</taxon>
        <taxon>Metazoa</taxon>
        <taxon>Ecdysozoa</taxon>
        <taxon>Arthropoda</taxon>
        <taxon>Crustacea</taxon>
        <taxon>Multicrustacea</taxon>
        <taxon>Malacostraca</taxon>
        <taxon>Eumalacostraca</taxon>
        <taxon>Eucarida</taxon>
        <taxon>Decapoda</taxon>
        <taxon>Pleocyemata</taxon>
        <taxon>Brachyura</taxon>
        <taxon>Eubrachyura</taxon>
        <taxon>Portunoidea</taxon>
        <taxon>Portunidae</taxon>
        <taxon>Portuninae</taxon>
        <taxon>Portunus</taxon>
    </lineage>
</organism>
<comment type="caution">
    <text evidence="2">The sequence shown here is derived from an EMBL/GenBank/DDBJ whole genome shotgun (WGS) entry which is preliminary data.</text>
</comment>
<feature type="region of interest" description="Disordered" evidence="1">
    <location>
        <begin position="1"/>
        <end position="25"/>
    </location>
</feature>
<evidence type="ECO:0000313" key="3">
    <source>
        <dbReference type="Proteomes" id="UP000324222"/>
    </source>
</evidence>
<feature type="region of interest" description="Disordered" evidence="1">
    <location>
        <begin position="79"/>
        <end position="149"/>
    </location>
</feature>
<feature type="compositionally biased region" description="Basic and acidic residues" evidence="1">
    <location>
        <begin position="79"/>
        <end position="100"/>
    </location>
</feature>
<feature type="compositionally biased region" description="Basic and acidic residues" evidence="1">
    <location>
        <begin position="110"/>
        <end position="125"/>
    </location>
</feature>
<keyword evidence="3" id="KW-1185">Reference proteome</keyword>
<reference evidence="2 3" key="1">
    <citation type="submission" date="2019-05" db="EMBL/GenBank/DDBJ databases">
        <title>Another draft genome of Portunus trituberculatus and its Hox gene families provides insights of decapod evolution.</title>
        <authorList>
            <person name="Jeong J.-H."/>
            <person name="Song I."/>
            <person name="Kim S."/>
            <person name="Choi T."/>
            <person name="Kim D."/>
            <person name="Ryu S."/>
            <person name="Kim W."/>
        </authorList>
    </citation>
    <scope>NUCLEOTIDE SEQUENCE [LARGE SCALE GENOMIC DNA]</scope>
    <source>
        <tissue evidence="2">Muscle</tissue>
    </source>
</reference>
<gene>
    <name evidence="2" type="ORF">E2C01_061676</name>
</gene>
<evidence type="ECO:0000256" key="1">
    <source>
        <dbReference type="SAM" id="MobiDB-lite"/>
    </source>
</evidence>
<evidence type="ECO:0000313" key="2">
    <source>
        <dbReference type="EMBL" id="MPC67499.1"/>
    </source>
</evidence>
<dbReference type="Proteomes" id="UP000324222">
    <property type="component" value="Unassembled WGS sequence"/>
</dbReference>